<feature type="transmembrane region" description="Helical" evidence="7">
    <location>
        <begin position="161"/>
        <end position="180"/>
    </location>
</feature>
<dbReference type="AlphaFoldDB" id="A0A1L3GD94"/>
<dbReference type="InterPro" id="IPR050925">
    <property type="entry name" value="Rhomboid_protease_S54"/>
</dbReference>
<dbReference type="GO" id="GO:0006508">
    <property type="term" value="P:proteolysis"/>
    <property type="evidence" value="ECO:0007669"/>
    <property type="project" value="UniProtKB-KW"/>
</dbReference>
<keyword evidence="3 7" id="KW-0812">Transmembrane</keyword>
<dbReference type="PANTHER" id="PTHR43731">
    <property type="entry name" value="RHOMBOID PROTEASE"/>
    <property type="match status" value="1"/>
</dbReference>
<dbReference type="Proteomes" id="UP000182264">
    <property type="component" value="Chromosome"/>
</dbReference>
<dbReference type="Pfam" id="PF01694">
    <property type="entry name" value="Rhomboid"/>
    <property type="match status" value="1"/>
</dbReference>
<feature type="transmembrane region" description="Helical" evidence="7">
    <location>
        <begin position="215"/>
        <end position="232"/>
    </location>
</feature>
<feature type="transmembrane region" description="Helical" evidence="7">
    <location>
        <begin position="244"/>
        <end position="263"/>
    </location>
</feature>
<evidence type="ECO:0000256" key="3">
    <source>
        <dbReference type="ARBA" id="ARBA00022692"/>
    </source>
</evidence>
<keyword evidence="6 7" id="KW-0472">Membrane</keyword>
<evidence type="ECO:0000256" key="5">
    <source>
        <dbReference type="ARBA" id="ARBA00022989"/>
    </source>
</evidence>
<comment type="similarity">
    <text evidence="2">Belongs to the peptidase S54 family.</text>
</comment>
<dbReference type="EMBL" id="CP015518">
    <property type="protein sequence ID" value="APG23809.1"/>
    <property type="molecule type" value="Genomic_DNA"/>
</dbReference>
<dbReference type="Gene3D" id="1.20.1540.10">
    <property type="entry name" value="Rhomboid-like"/>
    <property type="match status" value="1"/>
</dbReference>
<comment type="subcellular location">
    <subcellularLocation>
        <location evidence="1">Membrane</location>
        <topology evidence="1">Multi-pass membrane protein</topology>
    </subcellularLocation>
</comment>
<dbReference type="SUPFAM" id="SSF144091">
    <property type="entry name" value="Rhomboid-like"/>
    <property type="match status" value="1"/>
</dbReference>
<feature type="transmembrane region" description="Helical" evidence="7">
    <location>
        <begin position="192"/>
        <end position="209"/>
    </location>
</feature>
<protein>
    <submittedName>
        <fullName evidence="9">Rhomboid family intramembrane serine protease</fullName>
    </submittedName>
</protein>
<dbReference type="GO" id="GO:0016020">
    <property type="term" value="C:membrane"/>
    <property type="evidence" value="ECO:0007669"/>
    <property type="project" value="UniProtKB-SubCell"/>
</dbReference>
<evidence type="ECO:0000256" key="2">
    <source>
        <dbReference type="ARBA" id="ARBA00009045"/>
    </source>
</evidence>
<feature type="transmembrane region" description="Helical" evidence="7">
    <location>
        <begin position="137"/>
        <end position="155"/>
    </location>
</feature>
<gene>
    <name evidence="9" type="ORF">A7E75_01315</name>
</gene>
<dbReference type="STRING" id="29542.A6070_09930"/>
<evidence type="ECO:0000313" key="9">
    <source>
        <dbReference type="EMBL" id="APG23809.1"/>
    </source>
</evidence>
<evidence type="ECO:0000259" key="8">
    <source>
        <dbReference type="Pfam" id="PF01694"/>
    </source>
</evidence>
<dbReference type="PANTHER" id="PTHR43731:SF14">
    <property type="entry name" value="PRESENILIN-ASSOCIATED RHOMBOID-LIKE PROTEIN, MITOCHONDRIAL"/>
    <property type="match status" value="1"/>
</dbReference>
<keyword evidence="5 7" id="KW-1133">Transmembrane helix</keyword>
<sequence length="267" mass="29375">MNTMDNLVLPFARLHWHWRLQRWKRVLSGYVSDPRLPYSPVCVSRLIIGVNLLWFAWMILRALLAGLGLGTILHPPTGLLMYFGAQRWNPEVLLFHQWWRCLTYAYTHGGLIHLAFNMVVLYQVGPLVEDQIGPARFFVLYTFTALTATLLGLAWHPLVPVVGASGSLFGLIGFAAAYFHRLGPRGHGVRNFMFQWAAIAFIFGLIMGADNAGHLGGALGGAAFGLILPLTGRGRNALTGLFSGLAMLAAAVTLASLLLQIAFPFPH</sequence>
<dbReference type="InterPro" id="IPR035952">
    <property type="entry name" value="Rhomboid-like_sf"/>
</dbReference>
<evidence type="ECO:0000313" key="10">
    <source>
        <dbReference type="Proteomes" id="UP000182264"/>
    </source>
</evidence>
<evidence type="ECO:0000256" key="7">
    <source>
        <dbReference type="SAM" id="Phobius"/>
    </source>
</evidence>
<proteinExistence type="inferred from homology"/>
<name>A0A1L3GD94_SYNAC</name>
<organism evidence="9 10">
    <name type="scientific">Syntrophotalea acetylenica</name>
    <name type="common">Pelobacter acetylenicus</name>
    <dbReference type="NCBI Taxonomy" id="29542"/>
    <lineage>
        <taxon>Bacteria</taxon>
        <taxon>Pseudomonadati</taxon>
        <taxon>Thermodesulfobacteriota</taxon>
        <taxon>Desulfuromonadia</taxon>
        <taxon>Desulfuromonadales</taxon>
        <taxon>Syntrophotaleaceae</taxon>
        <taxon>Syntrophotalea</taxon>
    </lineage>
</organism>
<feature type="domain" description="Peptidase S54 rhomboid" evidence="8">
    <location>
        <begin position="96"/>
        <end position="228"/>
    </location>
</feature>
<keyword evidence="4" id="KW-0378">Hydrolase</keyword>
<reference evidence="9 10" key="1">
    <citation type="journal article" date="2017" name="Genome Announc.">
        <title>Complete Genome Sequences of Two Acetylene-Fermenting Pelobacter acetylenicus Strains.</title>
        <authorList>
            <person name="Sutton J.M."/>
            <person name="Baesman S.M."/>
            <person name="Fierst J.L."/>
            <person name="Poret-Peterson A.T."/>
            <person name="Oremland R.S."/>
            <person name="Dunlap D.S."/>
            <person name="Akob D.M."/>
        </authorList>
    </citation>
    <scope>NUCLEOTIDE SEQUENCE [LARGE SCALE GENOMIC DNA]</scope>
    <source>
        <strain evidence="9 10">DSM 3247</strain>
    </source>
</reference>
<keyword evidence="10" id="KW-1185">Reference proteome</keyword>
<dbReference type="GO" id="GO:0004252">
    <property type="term" value="F:serine-type endopeptidase activity"/>
    <property type="evidence" value="ECO:0007669"/>
    <property type="project" value="InterPro"/>
</dbReference>
<evidence type="ECO:0000256" key="6">
    <source>
        <dbReference type="ARBA" id="ARBA00023136"/>
    </source>
</evidence>
<dbReference type="InterPro" id="IPR022764">
    <property type="entry name" value="Peptidase_S54_rhomboid_dom"/>
</dbReference>
<evidence type="ECO:0000256" key="1">
    <source>
        <dbReference type="ARBA" id="ARBA00004141"/>
    </source>
</evidence>
<evidence type="ECO:0000256" key="4">
    <source>
        <dbReference type="ARBA" id="ARBA00022801"/>
    </source>
</evidence>
<keyword evidence="9" id="KW-0645">Protease</keyword>
<accession>A0A1L3GD94</accession>
<feature type="transmembrane region" description="Helical" evidence="7">
    <location>
        <begin position="105"/>
        <end position="125"/>
    </location>
</feature>